<gene>
    <name evidence="6" type="primary">TSF1</name>
    <name evidence="8" type="ORF">FA15DRAFT_673931</name>
</gene>
<dbReference type="HAMAP" id="MF_00050">
    <property type="entry name" value="EF_Ts"/>
    <property type="match status" value="1"/>
</dbReference>
<dbReference type="GO" id="GO:0003746">
    <property type="term" value="F:translation elongation factor activity"/>
    <property type="evidence" value="ECO:0007669"/>
    <property type="project" value="UniProtKB-UniRule"/>
</dbReference>
<sequence>MFRTFRPACPTRFLRLYSSTPGKPSLKLVAELRKRTEVSIVKAREALTATNNDVEGALEWLQQDLVTSGAKKAAKVGSRATNQGLVAVSVLSNFTASGLQRGIRAAMVELNCETDFVGRNELFGKLASDIAHTAAIVAEPSARSPFQSLPLEFLQEAPLVSQRDPSATPSGTVATSIRDIISKVGENVSLRRALIVATDPPSTESSQALRLGHYVHGTINQPTEGRIGTLALLAMKYPSPIGFSPESLNRLAALEKAVARQIVGFDTRSIKPISQEDAETALYSQPFMMLPGEFNGRPVYEALKAWSVAERLVTTESEDGTAEVLEFAKWTVGEPLDS</sequence>
<evidence type="ECO:0000256" key="2">
    <source>
        <dbReference type="ARBA" id="ARBA00022768"/>
    </source>
</evidence>
<reference evidence="8 9" key="1">
    <citation type="journal article" date="2019" name="Nat. Ecol. Evol.">
        <title>Megaphylogeny resolves global patterns of mushroom evolution.</title>
        <authorList>
            <person name="Varga T."/>
            <person name="Krizsan K."/>
            <person name="Foldi C."/>
            <person name="Dima B."/>
            <person name="Sanchez-Garcia M."/>
            <person name="Sanchez-Ramirez S."/>
            <person name="Szollosi G.J."/>
            <person name="Szarkandi J.G."/>
            <person name="Papp V."/>
            <person name="Albert L."/>
            <person name="Andreopoulos W."/>
            <person name="Angelini C."/>
            <person name="Antonin V."/>
            <person name="Barry K.W."/>
            <person name="Bougher N.L."/>
            <person name="Buchanan P."/>
            <person name="Buyck B."/>
            <person name="Bense V."/>
            <person name="Catcheside P."/>
            <person name="Chovatia M."/>
            <person name="Cooper J."/>
            <person name="Damon W."/>
            <person name="Desjardin D."/>
            <person name="Finy P."/>
            <person name="Geml J."/>
            <person name="Haridas S."/>
            <person name="Hughes K."/>
            <person name="Justo A."/>
            <person name="Karasinski D."/>
            <person name="Kautmanova I."/>
            <person name="Kiss B."/>
            <person name="Kocsube S."/>
            <person name="Kotiranta H."/>
            <person name="LaButti K.M."/>
            <person name="Lechner B.E."/>
            <person name="Liimatainen K."/>
            <person name="Lipzen A."/>
            <person name="Lukacs Z."/>
            <person name="Mihaltcheva S."/>
            <person name="Morgado L.N."/>
            <person name="Niskanen T."/>
            <person name="Noordeloos M.E."/>
            <person name="Ohm R.A."/>
            <person name="Ortiz-Santana B."/>
            <person name="Ovrebo C."/>
            <person name="Racz N."/>
            <person name="Riley R."/>
            <person name="Savchenko A."/>
            <person name="Shiryaev A."/>
            <person name="Soop K."/>
            <person name="Spirin V."/>
            <person name="Szebenyi C."/>
            <person name="Tomsovsky M."/>
            <person name="Tulloss R.E."/>
            <person name="Uehling J."/>
            <person name="Grigoriev I.V."/>
            <person name="Vagvolgyi C."/>
            <person name="Papp T."/>
            <person name="Martin F.M."/>
            <person name="Miettinen O."/>
            <person name="Hibbett D.S."/>
            <person name="Nagy L.G."/>
        </authorList>
    </citation>
    <scope>NUCLEOTIDE SEQUENCE [LARGE SCALE GENOMIC DNA]</scope>
    <source>
        <strain evidence="8 9">CBS 121175</strain>
    </source>
</reference>
<protein>
    <recommendedName>
        <fullName evidence="6">Elongation factor Ts, mitochondrial</fullName>
        <shortName evidence="6">EF-Ts</shortName>
        <shortName evidence="6">EF-TsMt</shortName>
    </recommendedName>
</protein>
<dbReference type="CDD" id="cd14275">
    <property type="entry name" value="UBA_EF-Ts"/>
    <property type="match status" value="1"/>
</dbReference>
<evidence type="ECO:0000256" key="3">
    <source>
        <dbReference type="ARBA" id="ARBA00022917"/>
    </source>
</evidence>
<evidence type="ECO:0000259" key="7">
    <source>
        <dbReference type="Pfam" id="PF00889"/>
    </source>
</evidence>
<keyword evidence="5 6" id="KW-0496">Mitochondrion</keyword>
<dbReference type="GO" id="GO:0005739">
    <property type="term" value="C:mitochondrion"/>
    <property type="evidence" value="ECO:0007669"/>
    <property type="project" value="UniProtKB-SubCell"/>
</dbReference>
<dbReference type="InterPro" id="IPR009060">
    <property type="entry name" value="UBA-like_sf"/>
</dbReference>
<dbReference type="SUPFAM" id="SSF46934">
    <property type="entry name" value="UBA-like"/>
    <property type="match status" value="1"/>
</dbReference>
<dbReference type="EMBL" id="ML210317">
    <property type="protein sequence ID" value="TFK19964.1"/>
    <property type="molecule type" value="Genomic_DNA"/>
</dbReference>
<dbReference type="OrthoDB" id="277235at2759"/>
<dbReference type="InterPro" id="IPR001816">
    <property type="entry name" value="Transl_elong_EFTs/EF1B"/>
</dbReference>
<dbReference type="InterPro" id="IPR014039">
    <property type="entry name" value="Transl_elong_EFTs/EF1B_dimer"/>
</dbReference>
<organism evidence="8 9">
    <name type="scientific">Coprinopsis marcescibilis</name>
    <name type="common">Agaric fungus</name>
    <name type="synonym">Psathyrella marcescibilis</name>
    <dbReference type="NCBI Taxonomy" id="230819"/>
    <lineage>
        <taxon>Eukaryota</taxon>
        <taxon>Fungi</taxon>
        <taxon>Dikarya</taxon>
        <taxon>Basidiomycota</taxon>
        <taxon>Agaricomycotina</taxon>
        <taxon>Agaricomycetes</taxon>
        <taxon>Agaricomycetidae</taxon>
        <taxon>Agaricales</taxon>
        <taxon>Agaricineae</taxon>
        <taxon>Psathyrellaceae</taxon>
        <taxon>Coprinopsis</taxon>
    </lineage>
</organism>
<evidence type="ECO:0000313" key="8">
    <source>
        <dbReference type="EMBL" id="TFK19964.1"/>
    </source>
</evidence>
<dbReference type="Gene3D" id="3.30.479.20">
    <property type="entry name" value="Elongation factor Ts, dimerisation domain"/>
    <property type="match status" value="2"/>
</dbReference>
<dbReference type="SUPFAM" id="SSF54713">
    <property type="entry name" value="Elongation factor Ts (EF-Ts), dimerisation domain"/>
    <property type="match status" value="1"/>
</dbReference>
<evidence type="ECO:0000256" key="6">
    <source>
        <dbReference type="HAMAP-Rule" id="MF_03135"/>
    </source>
</evidence>
<comment type="subcellular location">
    <subcellularLocation>
        <location evidence="6">Mitochondrion</location>
    </subcellularLocation>
</comment>
<name>A0A5C3KIN5_COPMA</name>
<dbReference type="InterPro" id="IPR036402">
    <property type="entry name" value="EF-Ts_dimer_sf"/>
</dbReference>
<dbReference type="GO" id="GO:0070125">
    <property type="term" value="P:mitochondrial translational elongation"/>
    <property type="evidence" value="ECO:0007669"/>
    <property type="project" value="TreeGrafter"/>
</dbReference>
<comment type="similarity">
    <text evidence="1 6">Belongs to the EF-Ts family.</text>
</comment>
<dbReference type="Gene3D" id="1.10.8.10">
    <property type="entry name" value="DNA helicase RuvA subunit, C-terminal domain"/>
    <property type="match status" value="1"/>
</dbReference>
<accession>A0A5C3KIN5</accession>
<keyword evidence="9" id="KW-1185">Reference proteome</keyword>
<keyword evidence="2 6" id="KW-0251">Elongation factor</keyword>
<evidence type="ECO:0000313" key="9">
    <source>
        <dbReference type="Proteomes" id="UP000307440"/>
    </source>
</evidence>
<dbReference type="AlphaFoldDB" id="A0A5C3KIN5"/>
<keyword evidence="3 6" id="KW-0648">Protein biosynthesis</keyword>
<evidence type="ECO:0000256" key="4">
    <source>
        <dbReference type="ARBA" id="ARBA00022946"/>
    </source>
</evidence>
<dbReference type="STRING" id="230819.A0A5C3KIN5"/>
<comment type="function">
    <text evidence="6">Associates with the EF-Tu.GDP complex and induces the exchange of GDP to GTP. It remains bound to the aminoacyl-tRNA.EF-Tu.GTP complex up to the GTP hydrolysis stage on the ribosome.</text>
</comment>
<dbReference type="Pfam" id="PF00889">
    <property type="entry name" value="EF_TS"/>
    <property type="match status" value="1"/>
</dbReference>
<keyword evidence="4" id="KW-0809">Transit peptide</keyword>
<dbReference type="Proteomes" id="UP000307440">
    <property type="component" value="Unassembled WGS sequence"/>
</dbReference>
<evidence type="ECO:0000256" key="5">
    <source>
        <dbReference type="ARBA" id="ARBA00023128"/>
    </source>
</evidence>
<proteinExistence type="inferred from homology"/>
<feature type="domain" description="Translation elongation factor EFTs/EF1B dimerisation" evidence="7">
    <location>
        <begin position="105"/>
        <end position="268"/>
    </location>
</feature>
<dbReference type="PANTHER" id="PTHR11741">
    <property type="entry name" value="ELONGATION FACTOR TS"/>
    <property type="match status" value="1"/>
</dbReference>
<dbReference type="PANTHER" id="PTHR11741:SF0">
    <property type="entry name" value="ELONGATION FACTOR TS, MITOCHONDRIAL"/>
    <property type="match status" value="1"/>
</dbReference>
<evidence type="ECO:0000256" key="1">
    <source>
        <dbReference type="ARBA" id="ARBA00005532"/>
    </source>
</evidence>